<sequence>MSTITSFINLAAMRRRAGGGLAQSMAWAFGLLWRSHQSARRRRNQKTNAPHA</sequence>
<keyword evidence="2" id="KW-1185">Reference proteome</keyword>
<name>A0A1I7KPI8_9BURK</name>
<dbReference type="EMBL" id="FPBX01000063">
    <property type="protein sequence ID" value="SFU99348.1"/>
    <property type="molecule type" value="Genomic_DNA"/>
</dbReference>
<reference evidence="1 2" key="1">
    <citation type="submission" date="2016-10" db="EMBL/GenBank/DDBJ databases">
        <authorList>
            <person name="de Groot N.N."/>
        </authorList>
    </citation>
    <scope>NUCLEOTIDE SEQUENCE [LARGE SCALE GENOMIC DNA]</scope>
    <source>
        <strain evidence="1 2">R-24608</strain>
    </source>
</reference>
<dbReference type="STRING" id="343013.SAMN04489707_10637"/>
<organism evidence="1 2">
    <name type="scientific">Paenacidovorax caeni</name>
    <dbReference type="NCBI Taxonomy" id="343013"/>
    <lineage>
        <taxon>Bacteria</taxon>
        <taxon>Pseudomonadati</taxon>
        <taxon>Pseudomonadota</taxon>
        <taxon>Betaproteobacteria</taxon>
        <taxon>Burkholderiales</taxon>
        <taxon>Comamonadaceae</taxon>
        <taxon>Paenacidovorax</taxon>
    </lineage>
</organism>
<proteinExistence type="predicted"/>
<dbReference type="AlphaFoldDB" id="A0A1I7KPI8"/>
<accession>A0A1I7KPI8</accession>
<evidence type="ECO:0000313" key="2">
    <source>
        <dbReference type="Proteomes" id="UP000183656"/>
    </source>
</evidence>
<evidence type="ECO:0000313" key="1">
    <source>
        <dbReference type="EMBL" id="SFU99348.1"/>
    </source>
</evidence>
<gene>
    <name evidence="1" type="ORF">SAMN04489707_10637</name>
</gene>
<dbReference type="RefSeq" id="WP_175537980.1">
    <property type="nucleotide sequence ID" value="NZ_CYIG01000067.1"/>
</dbReference>
<protein>
    <submittedName>
        <fullName evidence="1">Uncharacterized protein</fullName>
    </submittedName>
</protein>
<dbReference type="Proteomes" id="UP000183656">
    <property type="component" value="Unassembled WGS sequence"/>
</dbReference>